<dbReference type="EMBL" id="CP043505">
    <property type="protein sequence ID" value="QEO14920.1"/>
    <property type="molecule type" value="Genomic_DNA"/>
</dbReference>
<organism evidence="1 2">
    <name type="scientific">Agromyces intestinalis</name>
    <dbReference type="NCBI Taxonomy" id="2592652"/>
    <lineage>
        <taxon>Bacteria</taxon>
        <taxon>Bacillati</taxon>
        <taxon>Actinomycetota</taxon>
        <taxon>Actinomycetes</taxon>
        <taxon>Micrococcales</taxon>
        <taxon>Microbacteriaceae</taxon>
        <taxon>Agromyces</taxon>
    </lineage>
</organism>
<name>A0A5C1YHN1_9MICO</name>
<dbReference type="Gene3D" id="3.10.450.50">
    <property type="match status" value="1"/>
</dbReference>
<sequence length="182" mass="19867">MTATAERAAVLDIAERSIQGVIGNDSDELHAVVHPRAVNREARTEPPAARGRGPRAFAATGSWLAAAFDELTWATEEHVIEGDLVVTSGRLSGRHTGDFVVWTPDGTVERAFAPTGRIFSVRQAHFQRVLDGLVVEHWAVRDDQGMAMQLGWIPPTIGYLVRCQRATMRARREAARSGKASS</sequence>
<dbReference type="AlphaFoldDB" id="A0A5C1YHN1"/>
<dbReference type="Proteomes" id="UP000324678">
    <property type="component" value="Chromosome"/>
</dbReference>
<proteinExistence type="predicted"/>
<dbReference type="InterPro" id="IPR032710">
    <property type="entry name" value="NTF2-like_dom_sf"/>
</dbReference>
<dbReference type="KEGG" id="ail:FLP10_11210"/>
<keyword evidence="2" id="KW-1185">Reference proteome</keyword>
<protein>
    <submittedName>
        <fullName evidence="1">Ester cyclase</fullName>
    </submittedName>
</protein>
<dbReference type="Pfam" id="PF07366">
    <property type="entry name" value="SnoaL"/>
    <property type="match status" value="1"/>
</dbReference>
<accession>A0A5C1YHN1</accession>
<dbReference type="InterPro" id="IPR009959">
    <property type="entry name" value="Cyclase_SnoaL-like"/>
</dbReference>
<dbReference type="OrthoDB" id="9182871at2"/>
<dbReference type="GO" id="GO:0030638">
    <property type="term" value="P:polyketide metabolic process"/>
    <property type="evidence" value="ECO:0007669"/>
    <property type="project" value="InterPro"/>
</dbReference>
<reference evidence="1 2" key="1">
    <citation type="submission" date="2019-09" db="EMBL/GenBank/DDBJ databases">
        <title>Genome sequencing of strain KACC 19306.</title>
        <authorList>
            <person name="Heo J."/>
            <person name="Kim S.-J."/>
            <person name="Kim J.-S."/>
            <person name="Hong S.-B."/>
            <person name="Kwon S.-W."/>
        </authorList>
    </citation>
    <scope>NUCLEOTIDE SEQUENCE [LARGE SCALE GENOMIC DNA]</scope>
    <source>
        <strain evidence="1 2">KACC 19306</strain>
    </source>
</reference>
<evidence type="ECO:0000313" key="1">
    <source>
        <dbReference type="EMBL" id="QEO14920.1"/>
    </source>
</evidence>
<gene>
    <name evidence="1" type="ORF">FLP10_11210</name>
</gene>
<evidence type="ECO:0000313" key="2">
    <source>
        <dbReference type="Proteomes" id="UP000324678"/>
    </source>
</evidence>
<dbReference type="SUPFAM" id="SSF54427">
    <property type="entry name" value="NTF2-like"/>
    <property type="match status" value="1"/>
</dbReference>